<reference evidence="1 2" key="1">
    <citation type="submission" date="2017-09" db="EMBL/GenBank/DDBJ databases">
        <title>Streptomyces genome completion.</title>
        <authorList>
            <person name="Lee N."/>
            <person name="Cho B.-K."/>
        </authorList>
    </citation>
    <scope>NUCLEOTIDE SEQUENCE [LARGE SCALE GENOMIC DNA]</scope>
    <source>
        <strain evidence="1 2">ATCC 14899</strain>
    </source>
</reference>
<dbReference type="Gene3D" id="1.10.10.60">
    <property type="entry name" value="Homeodomain-like"/>
    <property type="match status" value="1"/>
</dbReference>
<organism evidence="1 2">
    <name type="scientific">Streptomyces nodosus</name>
    <dbReference type="NCBI Taxonomy" id="40318"/>
    <lineage>
        <taxon>Bacteria</taxon>
        <taxon>Bacillati</taxon>
        <taxon>Actinomycetota</taxon>
        <taxon>Actinomycetes</taxon>
        <taxon>Kitasatosporales</taxon>
        <taxon>Streptomycetaceae</taxon>
        <taxon>Streptomyces</taxon>
    </lineage>
</organism>
<dbReference type="GO" id="GO:0000976">
    <property type="term" value="F:transcription cis-regulatory region binding"/>
    <property type="evidence" value="ECO:0007669"/>
    <property type="project" value="TreeGrafter"/>
</dbReference>
<dbReference type="RefSeq" id="WP_063839031.1">
    <property type="nucleotide sequence ID" value="NZ_CP009313.1"/>
</dbReference>
<dbReference type="PROSITE" id="PS50977">
    <property type="entry name" value="HTH_TETR_2"/>
    <property type="match status" value="1"/>
</dbReference>
<dbReference type="InterPro" id="IPR050109">
    <property type="entry name" value="HTH-type_TetR-like_transc_reg"/>
</dbReference>
<sequence length="203" mass="21361">MPRAGLDRATVIAAASELADEVGFAGLTMGLLAERVGVRTPSLYKHVDSLDALQRGVGLQAIRDIGAVLTRAAVGRSGPDAVRAIAETYRKWALDHPGRYAASVRAPRPADEEYQAVAHESVQILFDAVAGFGLTDERAIDAVRALRTVIHGFVGLEGDDAFQMERGPADSYRFVVDTLINGMRAEAAIGGPGTGPLHAGEGS</sequence>
<proteinExistence type="predicted"/>
<dbReference type="OrthoDB" id="71867at2"/>
<dbReference type="Proteomes" id="UP000325763">
    <property type="component" value="Chromosome"/>
</dbReference>
<dbReference type="AlphaFoldDB" id="A0A5P2VXS8"/>
<dbReference type="InterPro" id="IPR001647">
    <property type="entry name" value="HTH_TetR"/>
</dbReference>
<dbReference type="SUPFAM" id="SSF48498">
    <property type="entry name" value="Tetracyclin repressor-like, C-terminal domain"/>
    <property type="match status" value="1"/>
</dbReference>
<dbReference type="PANTHER" id="PTHR30055">
    <property type="entry name" value="HTH-TYPE TRANSCRIPTIONAL REGULATOR RUTR"/>
    <property type="match status" value="1"/>
</dbReference>
<evidence type="ECO:0000313" key="2">
    <source>
        <dbReference type="Proteomes" id="UP000325763"/>
    </source>
</evidence>
<dbReference type="KEGG" id="snq:CP978_01620"/>
<dbReference type="Pfam" id="PF13305">
    <property type="entry name" value="TetR_C_33"/>
    <property type="match status" value="1"/>
</dbReference>
<dbReference type="PRINTS" id="PR00455">
    <property type="entry name" value="HTHTETR"/>
</dbReference>
<dbReference type="InterPro" id="IPR009057">
    <property type="entry name" value="Homeodomain-like_sf"/>
</dbReference>
<dbReference type="InterPro" id="IPR025996">
    <property type="entry name" value="MT1864/Rv1816-like_C"/>
</dbReference>
<name>A0A5P2VXS8_9ACTN</name>
<gene>
    <name evidence="1" type="ORF">CP978_01620</name>
</gene>
<dbReference type="GO" id="GO:0003700">
    <property type="term" value="F:DNA-binding transcription factor activity"/>
    <property type="evidence" value="ECO:0007669"/>
    <property type="project" value="TreeGrafter"/>
</dbReference>
<protein>
    <submittedName>
        <fullName evidence="1">TetR family transcriptional regulator</fullName>
    </submittedName>
</protein>
<dbReference type="Pfam" id="PF00440">
    <property type="entry name" value="TetR_N"/>
    <property type="match status" value="1"/>
</dbReference>
<evidence type="ECO:0000313" key="1">
    <source>
        <dbReference type="EMBL" id="QEV37431.1"/>
    </source>
</evidence>
<accession>A0A5P2VXS8</accession>
<dbReference type="SUPFAM" id="SSF46689">
    <property type="entry name" value="Homeodomain-like"/>
    <property type="match status" value="1"/>
</dbReference>
<dbReference type="PANTHER" id="PTHR30055:SF239">
    <property type="entry name" value="TRANSCRIPTIONAL REGULATORY PROTEIN"/>
    <property type="match status" value="1"/>
</dbReference>
<dbReference type="Gene3D" id="1.10.357.10">
    <property type="entry name" value="Tetracycline Repressor, domain 2"/>
    <property type="match status" value="1"/>
</dbReference>
<dbReference type="InterPro" id="IPR036271">
    <property type="entry name" value="Tet_transcr_reg_TetR-rel_C_sf"/>
</dbReference>
<dbReference type="EMBL" id="CP023747">
    <property type="protein sequence ID" value="QEV37431.1"/>
    <property type="molecule type" value="Genomic_DNA"/>
</dbReference>